<dbReference type="EMBL" id="CADCWN010000249">
    <property type="protein sequence ID" value="CAA9582337.1"/>
    <property type="molecule type" value="Genomic_DNA"/>
</dbReference>
<protein>
    <recommendedName>
        <fullName evidence="3">DUF4878 domain-containing protein</fullName>
    </recommendedName>
</protein>
<accession>A0A6J4VT42</accession>
<keyword evidence="1" id="KW-1133">Transmembrane helix</keyword>
<evidence type="ECO:0000256" key="1">
    <source>
        <dbReference type="SAM" id="Phobius"/>
    </source>
</evidence>
<proteinExistence type="predicted"/>
<name>A0A6J4VT42_9BACT</name>
<feature type="transmembrane region" description="Helical" evidence="1">
    <location>
        <begin position="70"/>
        <end position="99"/>
    </location>
</feature>
<keyword evidence="1" id="KW-0472">Membrane</keyword>
<keyword evidence="1" id="KW-0812">Transmembrane</keyword>
<sequence length="204" mass="22532">MEAESREWLVRCPACGHERSIWELGGVRYKARGTKWIFRRCPACHQVGWHLVYRERDGVRLPPLRPARPLWWYVGAFAAILLLFVGLLVGFLVGLFLFLGRASAGPRDATTGSFAAVVARDSAGAHDRLSAAQRGRLGSQGRAPPWGAWEGARGSANGFRVTGFSSKNGRTRVSGTLRYRDGGTEPRTVWLIREDGAWKIASDP</sequence>
<evidence type="ECO:0000313" key="2">
    <source>
        <dbReference type="EMBL" id="CAA9582337.1"/>
    </source>
</evidence>
<dbReference type="AlphaFoldDB" id="A0A6J4VT42"/>
<organism evidence="2">
    <name type="scientific">uncultured Thermomicrobiales bacterium</name>
    <dbReference type="NCBI Taxonomy" id="1645740"/>
    <lineage>
        <taxon>Bacteria</taxon>
        <taxon>Pseudomonadati</taxon>
        <taxon>Thermomicrobiota</taxon>
        <taxon>Thermomicrobia</taxon>
        <taxon>Thermomicrobiales</taxon>
        <taxon>environmental samples</taxon>
    </lineage>
</organism>
<reference evidence="2" key="1">
    <citation type="submission" date="2020-02" db="EMBL/GenBank/DDBJ databases">
        <authorList>
            <person name="Meier V. D."/>
        </authorList>
    </citation>
    <scope>NUCLEOTIDE SEQUENCE</scope>
    <source>
        <strain evidence="2">AVDCRST_MAG18</strain>
    </source>
</reference>
<evidence type="ECO:0008006" key="3">
    <source>
        <dbReference type="Google" id="ProtNLM"/>
    </source>
</evidence>
<gene>
    <name evidence="2" type="ORF">AVDCRST_MAG18-3330</name>
</gene>